<dbReference type="InterPro" id="IPR058317">
    <property type="entry name" value="DUF8004"/>
</dbReference>
<dbReference type="eggNOG" id="ENOG502RYFW">
    <property type="taxonomic scope" value="Eukaryota"/>
</dbReference>
<gene>
    <name evidence="3" type="ORF">VC83_09044</name>
</gene>
<name>A0A176ZZB6_9PEZI</name>
<feature type="compositionally biased region" description="Polar residues" evidence="1">
    <location>
        <begin position="42"/>
        <end position="59"/>
    </location>
</feature>
<feature type="compositionally biased region" description="Low complexity" evidence="1">
    <location>
        <begin position="611"/>
        <end position="629"/>
    </location>
</feature>
<feature type="region of interest" description="Disordered" evidence="1">
    <location>
        <begin position="1"/>
        <end position="68"/>
    </location>
</feature>
<feature type="compositionally biased region" description="Basic and acidic residues" evidence="1">
    <location>
        <begin position="809"/>
        <end position="840"/>
    </location>
</feature>
<dbReference type="AlphaFoldDB" id="A0A176ZZB6"/>
<dbReference type="RefSeq" id="XP_024319886.1">
    <property type="nucleotide sequence ID" value="XM_024472582.1"/>
</dbReference>
<sequence length="888" mass="97190">MTLPLPRKVGVPLAEAPLITSPPDGDHESAGRTKPQLALGSPVSSSARPQLYSASSPRSANRPGLPIYSRFTSRPSRWKSRRAAMRVRISGPGPKGNMERLEATVKEVTNWDGLSMDPEMWYPDGNCLVHLYARDPTASSMWGPAFLIPLEFLVGLDCIPLLERFLAGRTGSYLPSSNRQFVKGRPSKEYTSARYDLYIPPPPTVEGEQKLLCRTATRNFFAWICGKPLVGESLGQALVGLLNSMSEYRGLNVDNVEDILDYMEEGGYADFGGRPVHTLATLHFAEHFQFEHLYIDAFAHAVGMHDEIIQSPEYKSISDTTRSILTHAHTELLSRLTRTSASLSTFLADELSPTHLGLTAASRTHLDRFRSFLTTYWISALGSYPPPSHSSPIFSNQVLLRLRTEFKDLYAYLVDESFTAADCSPAAAQGGVCVLQSVQAFDARLGYESFLHPLPLLPTSPSDASRQVNSRTHSLRSPTLARTFSWSRPASPKKDSRLLALSIVAKASNHHKPALLEAPLVKAYREFETECILSTKEDKRTRVSAAAARKVRWILIYATLQTLRSATDILPAVRTPLTVPYHLSATLPRLPWANSPRTSLTPSSTYTLHLSLSSSSIPSSPTTPHTPASPIEPDIDHTLLTRPASSSPPSPRPRRASLPTLARSLSSAASLGRAISVIGRNPRRSSAPAPSRTPSTSMENSFTSAAEEDEEDDEEDGGMEMGCWKKQVELNQITPSPSRPSHSHSRSHSSPSSSSSENPTTPPSPLSRSLSAYDFSDTTPPSPLSQSHTPYDFSDYKISTSTSTSNSRPEMERRWSGSTAHEHEHEDVAPECTTRAEPHRQGGRVRAVGLGVGALGALLDGVVEERVFFEIEDFPGNHGGGRRVGMAM</sequence>
<evidence type="ECO:0000259" key="2">
    <source>
        <dbReference type="Pfam" id="PF26013"/>
    </source>
</evidence>
<feature type="compositionally biased region" description="Low complexity" evidence="1">
    <location>
        <begin position="656"/>
        <end position="674"/>
    </location>
</feature>
<feature type="compositionally biased region" description="Acidic residues" evidence="1">
    <location>
        <begin position="706"/>
        <end position="718"/>
    </location>
</feature>
<accession>A0A176ZZB6</accession>
<dbReference type="GeneID" id="36292081"/>
<dbReference type="PANTHER" id="PTHR39601">
    <property type="entry name" value="CHORIOGENIN HMINOR"/>
    <property type="match status" value="1"/>
</dbReference>
<protein>
    <recommendedName>
        <fullName evidence="2">DUF8004 domain-containing protein</fullName>
    </recommendedName>
</protein>
<dbReference type="PANTHER" id="PTHR39601:SF1">
    <property type="entry name" value="CHORIOGENIN HMINOR"/>
    <property type="match status" value="1"/>
</dbReference>
<dbReference type="Pfam" id="PF26013">
    <property type="entry name" value="DUF8004"/>
    <property type="match status" value="1"/>
</dbReference>
<dbReference type="Proteomes" id="UP000077154">
    <property type="component" value="Unassembled WGS sequence"/>
</dbReference>
<evidence type="ECO:0000256" key="1">
    <source>
        <dbReference type="SAM" id="MobiDB-lite"/>
    </source>
</evidence>
<feature type="region of interest" description="Disordered" evidence="1">
    <location>
        <begin position="733"/>
        <end position="840"/>
    </location>
</feature>
<feature type="compositionally biased region" description="Low complexity" evidence="1">
    <location>
        <begin position="748"/>
        <end position="759"/>
    </location>
</feature>
<feature type="domain" description="DUF8004" evidence="2">
    <location>
        <begin position="257"/>
        <end position="347"/>
    </location>
</feature>
<proteinExistence type="predicted"/>
<organism evidence="3">
    <name type="scientific">Pseudogymnoascus destructans</name>
    <dbReference type="NCBI Taxonomy" id="655981"/>
    <lineage>
        <taxon>Eukaryota</taxon>
        <taxon>Fungi</taxon>
        <taxon>Dikarya</taxon>
        <taxon>Ascomycota</taxon>
        <taxon>Pezizomycotina</taxon>
        <taxon>Leotiomycetes</taxon>
        <taxon>Thelebolales</taxon>
        <taxon>Thelebolaceae</taxon>
        <taxon>Pseudogymnoascus</taxon>
    </lineage>
</organism>
<feature type="compositionally biased region" description="Low complexity" evidence="1">
    <location>
        <begin position="684"/>
        <end position="697"/>
    </location>
</feature>
<feature type="region of interest" description="Disordered" evidence="1">
    <location>
        <begin position="611"/>
        <end position="719"/>
    </location>
</feature>
<evidence type="ECO:0000313" key="3">
    <source>
        <dbReference type="EMBL" id="OAF54582.1"/>
    </source>
</evidence>
<dbReference type="EMBL" id="KV441418">
    <property type="protein sequence ID" value="OAF54582.1"/>
    <property type="molecule type" value="Genomic_DNA"/>
</dbReference>
<reference evidence="3" key="1">
    <citation type="submission" date="2016-03" db="EMBL/GenBank/DDBJ databases">
        <title>Updated assembly of Pseudogymnoascus destructans, the fungus causing white-nose syndrome of bats.</title>
        <authorList>
            <person name="Palmer J.M."/>
            <person name="Drees K.P."/>
            <person name="Foster J.T."/>
            <person name="Lindner D.L."/>
        </authorList>
    </citation>
    <scope>NUCLEOTIDE SEQUENCE [LARGE SCALE GENOMIC DNA]</scope>
    <source>
        <strain evidence="3">20631-21</strain>
    </source>
</reference>
<dbReference type="VEuPathDB" id="FungiDB:GMDG_04474"/>
<dbReference type="OrthoDB" id="4114825at2759"/>
<feature type="compositionally biased region" description="Polar residues" evidence="1">
    <location>
        <begin position="776"/>
        <end position="789"/>
    </location>
</feature>
<feature type="compositionally biased region" description="Polar residues" evidence="1">
    <location>
        <begin position="797"/>
        <end position="808"/>
    </location>
</feature>